<feature type="coiled-coil region" evidence="1">
    <location>
        <begin position="119"/>
        <end position="178"/>
    </location>
</feature>
<name>A0A381RFL3_9ZZZZ</name>
<evidence type="ECO:0000256" key="1">
    <source>
        <dbReference type="SAM" id="Coils"/>
    </source>
</evidence>
<dbReference type="InterPro" id="IPR003743">
    <property type="entry name" value="Zf-RING_7"/>
</dbReference>
<dbReference type="InterPro" id="IPR052376">
    <property type="entry name" value="Oxidative_Scav/Glycosyltrans"/>
</dbReference>
<sequence>MAKKTETSVEEKLRALFDLQLIDSRIDQIRSIRGELPLEVEDLENEITGLNKRLEGHQEEVKESKEGIKFEENSIATAKESHKKYAGDLKKVRNNREYNAIVKEQEFQELEIKLSDKKINEYKTKLEEKDTVIKELKEKITVRSTHLKSKRSELGDILKETDKEEKNLIEKSKKFEKKIEDNLIAAYKKIRSNVKNGLAIVPIERNASGGSYFTIPPQVQMEIASRQKIITDEYSGRILVDSTLAEEEMEKMKSIFS</sequence>
<evidence type="ECO:0000259" key="2">
    <source>
        <dbReference type="Pfam" id="PF02591"/>
    </source>
</evidence>
<gene>
    <name evidence="3" type="ORF">METZ01_LOCUS41511</name>
</gene>
<accession>A0A381RFL3</accession>
<protein>
    <recommendedName>
        <fullName evidence="2">C4-type zinc ribbon domain-containing protein</fullName>
    </recommendedName>
</protein>
<dbReference type="Gene3D" id="1.10.287.1490">
    <property type="match status" value="1"/>
</dbReference>
<proteinExistence type="predicted"/>
<keyword evidence="1" id="KW-0175">Coiled coil</keyword>
<dbReference type="AlphaFoldDB" id="A0A381RFL3"/>
<feature type="coiled-coil region" evidence="1">
    <location>
        <begin position="40"/>
        <end position="74"/>
    </location>
</feature>
<dbReference type="PANTHER" id="PTHR39082:SF1">
    <property type="entry name" value="SCAVENGER RECEPTOR CLASS A MEMBER 3"/>
    <property type="match status" value="1"/>
</dbReference>
<dbReference type="EMBL" id="UINC01001782">
    <property type="protein sequence ID" value="SUZ88657.1"/>
    <property type="molecule type" value="Genomic_DNA"/>
</dbReference>
<organism evidence="3">
    <name type="scientific">marine metagenome</name>
    <dbReference type="NCBI Taxonomy" id="408172"/>
    <lineage>
        <taxon>unclassified sequences</taxon>
        <taxon>metagenomes</taxon>
        <taxon>ecological metagenomes</taxon>
    </lineage>
</organism>
<dbReference type="PANTHER" id="PTHR39082">
    <property type="entry name" value="PHOSPHOLIPASE C-BETA-2-RELATED"/>
    <property type="match status" value="1"/>
</dbReference>
<dbReference type="Pfam" id="PF02591">
    <property type="entry name" value="Zn_ribbon_9"/>
    <property type="match status" value="1"/>
</dbReference>
<feature type="domain" description="C4-type zinc ribbon" evidence="2">
    <location>
        <begin position="208"/>
        <end position="239"/>
    </location>
</feature>
<evidence type="ECO:0000313" key="3">
    <source>
        <dbReference type="EMBL" id="SUZ88657.1"/>
    </source>
</evidence>
<reference evidence="3" key="1">
    <citation type="submission" date="2018-05" db="EMBL/GenBank/DDBJ databases">
        <authorList>
            <person name="Lanie J.A."/>
            <person name="Ng W.-L."/>
            <person name="Kazmierczak K.M."/>
            <person name="Andrzejewski T.M."/>
            <person name="Davidsen T.M."/>
            <person name="Wayne K.J."/>
            <person name="Tettelin H."/>
            <person name="Glass J.I."/>
            <person name="Rusch D."/>
            <person name="Podicherti R."/>
            <person name="Tsui H.-C.T."/>
            <person name="Winkler M.E."/>
        </authorList>
    </citation>
    <scope>NUCLEOTIDE SEQUENCE</scope>
</reference>